<keyword evidence="3" id="KW-1185">Reference proteome</keyword>
<evidence type="ECO:0000313" key="3">
    <source>
        <dbReference type="Proteomes" id="UP000317155"/>
    </source>
</evidence>
<feature type="chain" id="PRO_5022068761" evidence="1">
    <location>
        <begin position="21"/>
        <end position="226"/>
    </location>
</feature>
<name>A0A550J5T4_9BACT</name>
<accession>A0A550J5T4</accession>
<keyword evidence="1" id="KW-0732">Signal</keyword>
<proteinExistence type="predicted"/>
<dbReference type="Proteomes" id="UP000317155">
    <property type="component" value="Unassembled WGS sequence"/>
</dbReference>
<dbReference type="RefSeq" id="WP_092054824.1">
    <property type="nucleotide sequence ID" value="NZ_FOJJ01000008.1"/>
</dbReference>
<protein>
    <submittedName>
        <fullName evidence="2">Uncharacterized protein</fullName>
    </submittedName>
</protein>
<feature type="signal peptide" evidence="1">
    <location>
        <begin position="1"/>
        <end position="20"/>
    </location>
</feature>
<organism evidence="2 3">
    <name type="scientific">Trichloromonas acetexigens</name>
    <dbReference type="NCBI Taxonomy" id="38815"/>
    <lineage>
        <taxon>Bacteria</taxon>
        <taxon>Pseudomonadati</taxon>
        <taxon>Thermodesulfobacteriota</taxon>
        <taxon>Desulfuromonadia</taxon>
        <taxon>Desulfuromonadales</taxon>
        <taxon>Trichloromonadaceae</taxon>
        <taxon>Trichloromonas</taxon>
    </lineage>
</organism>
<evidence type="ECO:0000256" key="1">
    <source>
        <dbReference type="SAM" id="SignalP"/>
    </source>
</evidence>
<reference evidence="2 3" key="1">
    <citation type="submission" date="2019-07" db="EMBL/GenBank/DDBJ databases">
        <title>Insights of Desulfuromonas acetexigens electromicrobiology.</title>
        <authorList>
            <person name="Katuri K."/>
            <person name="Sapireddy V."/>
            <person name="Shaw D.R."/>
            <person name="Saikaly P."/>
        </authorList>
    </citation>
    <scope>NUCLEOTIDE SEQUENCE [LARGE SCALE GENOMIC DNA]</scope>
    <source>
        <strain evidence="2 3">2873</strain>
    </source>
</reference>
<evidence type="ECO:0000313" key="2">
    <source>
        <dbReference type="EMBL" id="TRO78580.1"/>
    </source>
</evidence>
<gene>
    <name evidence="2" type="ORF">FL622_15780</name>
</gene>
<dbReference type="EMBL" id="VJVV01000016">
    <property type="protein sequence ID" value="TRO78580.1"/>
    <property type="molecule type" value="Genomic_DNA"/>
</dbReference>
<dbReference type="OrthoDB" id="5396601at2"/>
<dbReference type="AlphaFoldDB" id="A0A550J5T4"/>
<comment type="caution">
    <text evidence="2">The sequence shown here is derived from an EMBL/GenBank/DDBJ whole genome shotgun (WGS) entry which is preliminary data.</text>
</comment>
<sequence length="226" mass="24565">MIFRALILLALLLAAGPVLAGPMSAVTCHCFTDRSYDAARPEAADAYYLAATQNTFFAQLFKTEKKLLVRGKQKGMLMADFWVAHYVAEQTNSSAETLLKARYEHPNWSATLAAQGIDGQALELFFANALASEASGTQLDRVIIDELLPRHGVLTKEDIAPLRQGGLENQEMLMVALLAKKTGKPAQTIAQEKKDSGKSWSGLFHEAGIDIARIDTEITTLLGTLG</sequence>